<evidence type="ECO:0000313" key="2">
    <source>
        <dbReference type="EMBL" id="KMO94976.1"/>
    </source>
</evidence>
<dbReference type="EMBL" id="LFML01000119">
    <property type="protein sequence ID" value="KMO94976.1"/>
    <property type="molecule type" value="Genomic_DNA"/>
</dbReference>
<gene>
    <name evidence="2" type="ORF">ACS04_26440</name>
</gene>
<dbReference type="Proteomes" id="UP000035932">
    <property type="component" value="Unassembled WGS sequence"/>
</dbReference>
<reference evidence="2 3" key="1">
    <citation type="submission" date="2015-06" db="EMBL/GenBank/DDBJ databases">
        <title>Recapitulation of the evolution of biosynthetic gene clusters reveals hidden chemical diversity on bacterial genomes.</title>
        <authorList>
            <person name="Cruz-Morales P."/>
            <person name="Martinez-Guerrero C."/>
            <person name="Morales-Escalante M.A."/>
            <person name="Yanez-Guerra L.A."/>
            <person name="Kopp J.F."/>
            <person name="Feldmann J."/>
            <person name="Ramos-Aboites H.E."/>
            <person name="Barona-Gomez F."/>
        </authorList>
    </citation>
    <scope>NUCLEOTIDE SEQUENCE [LARGE SCALE GENOMIC DNA]</scope>
    <source>
        <strain evidence="2 3">ATCC 31245</strain>
    </source>
</reference>
<dbReference type="OrthoDB" id="3872738at2"/>
<protein>
    <submittedName>
        <fullName evidence="2">Uncharacterized protein</fullName>
    </submittedName>
</protein>
<keyword evidence="1" id="KW-1133">Transmembrane helix</keyword>
<keyword evidence="1" id="KW-0472">Membrane</keyword>
<evidence type="ECO:0000313" key="3">
    <source>
        <dbReference type="Proteomes" id="UP000035932"/>
    </source>
</evidence>
<keyword evidence="1" id="KW-0812">Transmembrane</keyword>
<feature type="transmembrane region" description="Helical" evidence="1">
    <location>
        <begin position="58"/>
        <end position="77"/>
    </location>
</feature>
<keyword evidence="3" id="KW-1185">Reference proteome</keyword>
<dbReference type="PATRIC" id="fig|66430.4.peg.834"/>
<organism evidence="2 3">
    <name type="scientific">Streptomyces roseus</name>
    <dbReference type="NCBI Taxonomy" id="66430"/>
    <lineage>
        <taxon>Bacteria</taxon>
        <taxon>Bacillati</taxon>
        <taxon>Actinomycetota</taxon>
        <taxon>Actinomycetes</taxon>
        <taxon>Kitasatosporales</taxon>
        <taxon>Streptomycetaceae</taxon>
        <taxon>Streptomyces</taxon>
    </lineage>
</organism>
<dbReference type="RefSeq" id="WP_048479281.1">
    <property type="nucleotide sequence ID" value="NZ_JBIRUD010000029.1"/>
</dbReference>
<proteinExistence type="predicted"/>
<dbReference type="AlphaFoldDB" id="A0A0J7ACL3"/>
<accession>A0A0J7ACL3</accession>
<sequence>MTTYRFWCGECGFKTPWGTESEAERGHMDHYDTRHPGMRLGGQVETGAAVPAREGTSCVVCATMAVLGILLLVIVSACGH</sequence>
<name>A0A0J7ACL3_9ACTN</name>
<evidence type="ECO:0000256" key="1">
    <source>
        <dbReference type="SAM" id="Phobius"/>
    </source>
</evidence>
<comment type="caution">
    <text evidence="2">The sequence shown here is derived from an EMBL/GenBank/DDBJ whole genome shotgun (WGS) entry which is preliminary data.</text>
</comment>